<dbReference type="PANTHER" id="PTHR48237">
    <property type="entry name" value="GAMMA-TUBULIN COMPLEX COMPONENT"/>
    <property type="match status" value="1"/>
</dbReference>
<evidence type="ECO:0000313" key="2">
    <source>
        <dbReference type="Proteomes" id="UP000326939"/>
    </source>
</evidence>
<dbReference type="PANTHER" id="PTHR48237:SF1">
    <property type="entry name" value="SPC97_SPC98 FAMILY OF SPINDLE POLE BODY (SBP) COMPONENT"/>
    <property type="match status" value="1"/>
</dbReference>
<accession>A0A5N5NBM2</accession>
<sequence length="177" mass="19818">MATDIRTGVKCCEMDLVATLLELEMLNVMCRVISEPYAGLFLMGYLKGRVKDLSNVQGLSKLAAFPDWCNLLKGNPGDDSSIEELKASIVIDERKRPIKRYGVSQSAVDQVKRHPIRRNRDYDIMSAYQGNTVDQQQLTNFSEEGRLFADVGPIDGKLYHIFLPRTGLSILRCGACT</sequence>
<dbReference type="Proteomes" id="UP000326939">
    <property type="component" value="Chromosome 3"/>
</dbReference>
<evidence type="ECO:0000313" key="1">
    <source>
        <dbReference type="EMBL" id="KAB5564679.1"/>
    </source>
</evidence>
<comment type="caution">
    <text evidence="1">The sequence shown here is derived from an EMBL/GenBank/DDBJ whole genome shotgun (WGS) entry which is preliminary data.</text>
</comment>
<name>A0A5N5NBM2_9ROSI</name>
<reference evidence="2" key="1">
    <citation type="journal article" date="2019" name="Gigascience">
        <title>De novo genome assembly of the endangered Acer yangbiense, a plant species with extremely small populations endemic to Yunnan Province, China.</title>
        <authorList>
            <person name="Yang J."/>
            <person name="Wariss H.M."/>
            <person name="Tao L."/>
            <person name="Zhang R."/>
            <person name="Yun Q."/>
            <person name="Hollingsworth P."/>
            <person name="Dao Z."/>
            <person name="Luo G."/>
            <person name="Guo H."/>
            <person name="Ma Y."/>
            <person name="Sun W."/>
        </authorList>
    </citation>
    <scope>NUCLEOTIDE SEQUENCE [LARGE SCALE GENOMIC DNA]</scope>
    <source>
        <strain evidence="2">cv. br00</strain>
    </source>
</reference>
<dbReference type="EMBL" id="VDCV01000003">
    <property type="protein sequence ID" value="KAB5564679.1"/>
    <property type="molecule type" value="Genomic_DNA"/>
</dbReference>
<dbReference type="AlphaFoldDB" id="A0A5N5NBM2"/>
<gene>
    <name evidence="1" type="ORF">DKX38_004733</name>
</gene>
<proteinExistence type="predicted"/>
<keyword evidence="2" id="KW-1185">Reference proteome</keyword>
<organism evidence="1 2">
    <name type="scientific">Salix brachista</name>
    <dbReference type="NCBI Taxonomy" id="2182728"/>
    <lineage>
        <taxon>Eukaryota</taxon>
        <taxon>Viridiplantae</taxon>
        <taxon>Streptophyta</taxon>
        <taxon>Embryophyta</taxon>
        <taxon>Tracheophyta</taxon>
        <taxon>Spermatophyta</taxon>
        <taxon>Magnoliopsida</taxon>
        <taxon>eudicotyledons</taxon>
        <taxon>Gunneridae</taxon>
        <taxon>Pentapetalae</taxon>
        <taxon>rosids</taxon>
        <taxon>fabids</taxon>
        <taxon>Malpighiales</taxon>
        <taxon>Salicaceae</taxon>
        <taxon>Saliceae</taxon>
        <taxon>Salix</taxon>
    </lineage>
</organism>
<protein>
    <submittedName>
        <fullName evidence="1">Uncharacterized protein</fullName>
    </submittedName>
</protein>